<accession>A0ABU4JXF4</accession>
<gene>
    <name evidence="2" type="ORF">P8V03_16860</name>
</gene>
<feature type="signal peptide" evidence="1">
    <location>
        <begin position="1"/>
        <end position="25"/>
    </location>
</feature>
<dbReference type="Proteomes" id="UP001281656">
    <property type="component" value="Unassembled WGS sequence"/>
</dbReference>
<evidence type="ECO:0000313" key="3">
    <source>
        <dbReference type="Proteomes" id="UP001281656"/>
    </source>
</evidence>
<proteinExistence type="predicted"/>
<dbReference type="RefSeq" id="WP_261671421.1">
    <property type="nucleotide sequence ID" value="NZ_JARUJP010000029.1"/>
</dbReference>
<evidence type="ECO:0000256" key="1">
    <source>
        <dbReference type="SAM" id="SignalP"/>
    </source>
</evidence>
<keyword evidence="3" id="KW-1185">Reference proteome</keyword>
<feature type="chain" id="PRO_5046944393" evidence="1">
    <location>
        <begin position="26"/>
        <end position="237"/>
    </location>
</feature>
<evidence type="ECO:0000313" key="2">
    <source>
        <dbReference type="EMBL" id="MDW8802818.1"/>
    </source>
</evidence>
<sequence length="237" mass="25941">MKSKKIISAVVTASLLTLPTTTALGAGVEIAASQNTVVSASVEEVQQSNFKSFKGTVKSMTETEKGNKVIVVEDSQGGESHFIINEKTYFINDTKIEEGVTITGYYDATRPMIMIYPPQYVIDVALVGDMKETVKVDLFDNNLVSVDNQLKIKVDKDTEIISQDGTKYGGQLENKNLVVIYDIATKSIPAQTKPIKVIVLDKEGNTPENDVKEGSNIKSNEVIKLIHQVLKSLTVNK</sequence>
<comment type="caution">
    <text evidence="2">The sequence shown here is derived from an EMBL/GenBank/DDBJ whole genome shotgun (WGS) entry which is preliminary data.</text>
</comment>
<keyword evidence="1" id="KW-0732">Signal</keyword>
<dbReference type="EMBL" id="JARUJP010000029">
    <property type="protein sequence ID" value="MDW8802818.1"/>
    <property type="molecule type" value="Genomic_DNA"/>
</dbReference>
<organism evidence="2 3">
    <name type="scientific">Clostridium tanneri</name>
    <dbReference type="NCBI Taxonomy" id="3037988"/>
    <lineage>
        <taxon>Bacteria</taxon>
        <taxon>Bacillati</taxon>
        <taxon>Bacillota</taxon>
        <taxon>Clostridia</taxon>
        <taxon>Eubacteriales</taxon>
        <taxon>Clostridiaceae</taxon>
        <taxon>Clostridium</taxon>
    </lineage>
</organism>
<reference evidence="2 3" key="1">
    <citation type="submission" date="2023-04" db="EMBL/GenBank/DDBJ databases">
        <title>Clostridium tannerae sp. nov., isolated from the fecal material of an alpaca.</title>
        <authorList>
            <person name="Miller S."/>
            <person name="Hendry M."/>
            <person name="King J."/>
            <person name="Sankaranarayanan K."/>
            <person name="Lawson P.A."/>
        </authorList>
    </citation>
    <scope>NUCLEOTIDE SEQUENCE [LARGE SCALE GENOMIC DNA]</scope>
    <source>
        <strain evidence="2 3">A1-XYC3</strain>
    </source>
</reference>
<name>A0ABU4JXF4_9CLOT</name>
<protein>
    <submittedName>
        <fullName evidence="2">Uncharacterized protein</fullName>
    </submittedName>
</protein>